<reference evidence="2 3" key="1">
    <citation type="journal article" date="2013" name="Curr. Biol.">
        <title>The Genome of the Foraminiferan Reticulomyxa filosa.</title>
        <authorList>
            <person name="Glockner G."/>
            <person name="Hulsmann N."/>
            <person name="Schleicher M."/>
            <person name="Noegel A.A."/>
            <person name="Eichinger L."/>
            <person name="Gallinger C."/>
            <person name="Pawlowski J."/>
            <person name="Sierra R."/>
            <person name="Euteneuer U."/>
            <person name="Pillet L."/>
            <person name="Moustafa A."/>
            <person name="Platzer M."/>
            <person name="Groth M."/>
            <person name="Szafranski K."/>
            <person name="Schliwa M."/>
        </authorList>
    </citation>
    <scope>NUCLEOTIDE SEQUENCE [LARGE SCALE GENOMIC DNA]</scope>
</reference>
<name>X6NUI9_RETFI</name>
<keyword evidence="3" id="KW-1185">Reference proteome</keyword>
<accession>X6NUI9</accession>
<evidence type="ECO:0000313" key="2">
    <source>
        <dbReference type="EMBL" id="ETO29965.1"/>
    </source>
</evidence>
<organism evidence="2 3">
    <name type="scientific">Reticulomyxa filosa</name>
    <dbReference type="NCBI Taxonomy" id="46433"/>
    <lineage>
        <taxon>Eukaryota</taxon>
        <taxon>Sar</taxon>
        <taxon>Rhizaria</taxon>
        <taxon>Retaria</taxon>
        <taxon>Foraminifera</taxon>
        <taxon>Monothalamids</taxon>
        <taxon>Reticulomyxidae</taxon>
        <taxon>Reticulomyxa</taxon>
    </lineage>
</organism>
<feature type="compositionally biased region" description="Low complexity" evidence="1">
    <location>
        <begin position="1"/>
        <end position="14"/>
    </location>
</feature>
<dbReference type="Proteomes" id="UP000023152">
    <property type="component" value="Unassembled WGS sequence"/>
</dbReference>
<protein>
    <submittedName>
        <fullName evidence="2">Uncharacterized protein</fullName>
    </submittedName>
</protein>
<gene>
    <name evidence="2" type="ORF">RFI_07158</name>
</gene>
<comment type="caution">
    <text evidence="2">The sequence shown here is derived from an EMBL/GenBank/DDBJ whole genome shotgun (WGS) entry which is preliminary data.</text>
</comment>
<sequence length="145" mass="15642">MSAKAANNASNPKSVRTHQNLASEQEAGPMNELEVNEMVPLIDEHFHKSINFLDEVRCLDFSPYGDFLAAGSVDHSSKLIPLPKIFDLREVNNILASTQAQGVAAATPIPPEPDNDAPPIGTGIQIQIEPITPNIESQGNFADTK</sequence>
<feature type="region of interest" description="Disordered" evidence="1">
    <location>
        <begin position="1"/>
        <end position="31"/>
    </location>
</feature>
<proteinExistence type="predicted"/>
<evidence type="ECO:0000256" key="1">
    <source>
        <dbReference type="SAM" id="MobiDB-lite"/>
    </source>
</evidence>
<dbReference type="EMBL" id="ASPP01005748">
    <property type="protein sequence ID" value="ETO29965.1"/>
    <property type="molecule type" value="Genomic_DNA"/>
</dbReference>
<dbReference type="AlphaFoldDB" id="X6NUI9"/>
<evidence type="ECO:0000313" key="3">
    <source>
        <dbReference type="Proteomes" id="UP000023152"/>
    </source>
</evidence>